<keyword evidence="2" id="KW-1185">Reference proteome</keyword>
<sequence length="61" mass="7266">MEKKYDNQVDEKIIAAQNEAQQYNQMDTELEQSEEVQAAMEKSYEYEVTNQQPTYEPNKPF</sequence>
<evidence type="ECO:0000313" key="2">
    <source>
        <dbReference type="Proteomes" id="UP000215137"/>
    </source>
</evidence>
<dbReference type="KEGG" id="bko:CKF48_04905"/>
<dbReference type="RefSeq" id="WP_095370289.1">
    <property type="nucleotide sequence ID" value="NZ_CP022983.1"/>
</dbReference>
<proteinExistence type="predicted"/>
<dbReference type="AlphaFoldDB" id="A0A248TEV8"/>
<evidence type="ECO:0000313" key="1">
    <source>
        <dbReference type="EMBL" id="ASV66714.1"/>
    </source>
</evidence>
<accession>A0A248TEV8</accession>
<protein>
    <recommendedName>
        <fullName evidence="3">DUF4025 domain-containing protein</fullName>
    </recommendedName>
</protein>
<dbReference type="EMBL" id="CP022983">
    <property type="protein sequence ID" value="ASV66714.1"/>
    <property type="molecule type" value="Genomic_DNA"/>
</dbReference>
<reference evidence="1 2" key="1">
    <citation type="submission" date="2017-08" db="EMBL/GenBank/DDBJ databases">
        <title>Complete Genome Sequence of Bacillus kochii Oregon-R-modENCODE STRAIN BDGP4, isolated from Drosophila melanogaster gut.</title>
        <authorList>
            <person name="Wan K.H."/>
            <person name="Yu C."/>
            <person name="Park S."/>
            <person name="Hammonds A.S."/>
            <person name="Booth B.W."/>
            <person name="Celniker S.E."/>
        </authorList>
    </citation>
    <scope>NUCLEOTIDE SEQUENCE [LARGE SCALE GENOMIC DNA]</scope>
    <source>
        <strain evidence="1 2">BDGP4</strain>
    </source>
</reference>
<organism evidence="1 2">
    <name type="scientific">Cytobacillus kochii</name>
    <dbReference type="NCBI Taxonomy" id="859143"/>
    <lineage>
        <taxon>Bacteria</taxon>
        <taxon>Bacillati</taxon>
        <taxon>Bacillota</taxon>
        <taxon>Bacilli</taxon>
        <taxon>Bacillales</taxon>
        <taxon>Bacillaceae</taxon>
        <taxon>Cytobacillus</taxon>
    </lineage>
</organism>
<dbReference type="Proteomes" id="UP000215137">
    <property type="component" value="Chromosome"/>
</dbReference>
<dbReference type="OrthoDB" id="2888613at2"/>
<gene>
    <name evidence="1" type="ORF">CKF48_04905</name>
</gene>
<name>A0A248TEV8_9BACI</name>
<evidence type="ECO:0008006" key="3">
    <source>
        <dbReference type="Google" id="ProtNLM"/>
    </source>
</evidence>